<gene>
    <name evidence="1" type="ORF">KL86DPRO_11434</name>
</gene>
<evidence type="ECO:0000313" key="1">
    <source>
        <dbReference type="EMBL" id="SBV98708.1"/>
    </source>
</evidence>
<reference evidence="1" key="1">
    <citation type="submission" date="2016-04" db="EMBL/GenBank/DDBJ databases">
        <authorList>
            <person name="Evans L.H."/>
            <person name="Alamgir A."/>
            <person name="Owens N."/>
            <person name="Weber N.D."/>
            <person name="Virtaneva K."/>
            <person name="Barbian K."/>
            <person name="Babar A."/>
            <person name="Rosenke K."/>
        </authorList>
    </citation>
    <scope>NUCLEOTIDE SEQUENCE</scope>
    <source>
        <strain evidence="1">86</strain>
    </source>
</reference>
<organism evidence="1">
    <name type="scientific">uncultured delta proteobacterium</name>
    <dbReference type="NCBI Taxonomy" id="34034"/>
    <lineage>
        <taxon>Bacteria</taxon>
        <taxon>Deltaproteobacteria</taxon>
        <taxon>environmental samples</taxon>
    </lineage>
</organism>
<accession>A0A212JH11</accession>
<dbReference type="EMBL" id="FLUQ01000001">
    <property type="protein sequence ID" value="SBV98708.1"/>
    <property type="molecule type" value="Genomic_DNA"/>
</dbReference>
<protein>
    <submittedName>
        <fullName evidence="1">Uncharacterized protein</fullName>
    </submittedName>
</protein>
<dbReference type="AlphaFoldDB" id="A0A212JH11"/>
<proteinExistence type="predicted"/>
<sequence length="175" mass="19003">MPQSHSRDTKTTPPKVLFFSSSDSGGAGIGARRLHLSLRDHGLGNLMYVGKKQSDAQGVYIPPVPGQKIVELPGGGMALENYLLLERSWLGTVHRQYPNHSKNLEYFTIPGQSVQLDAVPLFADADVISMHWISGFLDPVLSAAQLAGKKLTWTVRDQNPFTGGCHYTGDSLLSG</sequence>
<name>A0A212JH11_9DELT</name>